<dbReference type="SUPFAM" id="SSF53590">
    <property type="entry name" value="Nucleoside hydrolase"/>
    <property type="match status" value="1"/>
</dbReference>
<dbReference type="EC" id="3.2.-.-" evidence="4"/>
<organism evidence="4 5">
    <name type="scientific">Paenibacillus larvae subsp. larvae DSM 25430</name>
    <dbReference type="NCBI Taxonomy" id="697284"/>
    <lineage>
        <taxon>Bacteria</taxon>
        <taxon>Bacillati</taxon>
        <taxon>Bacillota</taxon>
        <taxon>Bacilli</taxon>
        <taxon>Bacillales</taxon>
        <taxon>Paenibacillaceae</taxon>
        <taxon>Paenibacillus</taxon>
    </lineage>
</organism>
<dbReference type="AlphaFoldDB" id="V9WF64"/>
<dbReference type="NCBIfam" id="NF008036">
    <property type="entry name" value="PRK10768.1"/>
    <property type="match status" value="1"/>
</dbReference>
<dbReference type="EMBL" id="CP003355">
    <property type="protein sequence ID" value="AHD07747.1"/>
    <property type="molecule type" value="Genomic_DNA"/>
</dbReference>
<dbReference type="Gene3D" id="3.90.245.10">
    <property type="entry name" value="Ribonucleoside hydrolase-like"/>
    <property type="match status" value="1"/>
</dbReference>
<evidence type="ECO:0000313" key="4">
    <source>
        <dbReference type="EMBL" id="AHD07747.1"/>
    </source>
</evidence>
<dbReference type="Proteomes" id="UP000029431">
    <property type="component" value="Chromosome"/>
</dbReference>
<dbReference type="InterPro" id="IPR023186">
    <property type="entry name" value="IUNH"/>
</dbReference>
<accession>V9WF64</accession>
<dbReference type="PATRIC" id="fig|697284.3.peg.3837"/>
<feature type="domain" description="Inosine/uridine-preferring nucleoside hydrolase" evidence="3">
    <location>
        <begin position="13"/>
        <end position="300"/>
    </location>
</feature>
<evidence type="ECO:0000259" key="3">
    <source>
        <dbReference type="Pfam" id="PF01156"/>
    </source>
</evidence>
<sequence>MLNMTQQHKRIPVILDTDPGIDDAVAIAVALFHENMDMKLLTTVAGNVSVDKTTNNALKLLKFFGKDVPVARGATKPLVKHLEDSSHIHGNSGMDGYEFEESSQNLLPMHAIEAMRDTILKSPEPITIVPIGSLTNVALMLTVFPQCKENIERIVLMGGSASRGDHTPNAEFNIFADPEAAKIVFESGLPIVMCGLDVTSQATLTKENVEEIREMNKTGEMLYSLFQHYRGGSLKTGLKMHDMCAIAYLIKPELFQTQDSFVDIETQGVYTSGTTVVDLRGRLNKPSNATVCLEIDVPSFRIWVLEQLRKAI</sequence>
<proteinExistence type="predicted"/>
<dbReference type="HOGENOM" id="CLU_036838_2_2_9"/>
<dbReference type="InterPro" id="IPR001910">
    <property type="entry name" value="Inosine/uridine_hydrolase_dom"/>
</dbReference>
<dbReference type="eggNOG" id="COG1957">
    <property type="taxonomic scope" value="Bacteria"/>
</dbReference>
<dbReference type="GO" id="GO:0008477">
    <property type="term" value="F:purine nucleosidase activity"/>
    <property type="evidence" value="ECO:0007669"/>
    <property type="project" value="TreeGrafter"/>
</dbReference>
<dbReference type="GO" id="GO:0045437">
    <property type="term" value="F:uridine nucleosidase activity"/>
    <property type="evidence" value="ECO:0007669"/>
    <property type="project" value="UniProtKB-ARBA"/>
</dbReference>
<keyword evidence="5" id="KW-1185">Reference proteome</keyword>
<dbReference type="GO" id="GO:0006152">
    <property type="term" value="P:purine nucleoside catabolic process"/>
    <property type="evidence" value="ECO:0007669"/>
    <property type="project" value="TreeGrafter"/>
</dbReference>
<dbReference type="KEGG" id="plv:ERIC2_c40920"/>
<protein>
    <submittedName>
        <fullName evidence="4">Non-specific ribonucleoside hydrolase RihC</fullName>
        <ecNumber evidence="4">3.2.-.-</ecNumber>
    </submittedName>
</protein>
<dbReference type="CDD" id="cd02651">
    <property type="entry name" value="nuc_hydro_IU_UC_XIUA"/>
    <property type="match status" value="1"/>
</dbReference>
<keyword evidence="2 4" id="KW-0326">Glycosidase</keyword>
<dbReference type="PANTHER" id="PTHR12304">
    <property type="entry name" value="INOSINE-URIDINE PREFERRING NUCLEOSIDE HYDROLASE"/>
    <property type="match status" value="1"/>
</dbReference>
<reference evidence="4 5" key="1">
    <citation type="journal article" date="2014" name="PLoS ONE">
        <title>How to Kill the Honey Bee Larva: Genomic Potential and Virulence Mechanisms of Paenibacillus larvae.</title>
        <authorList>
            <person name="Djukic M."/>
            <person name="Brzuszkiewicz E."/>
            <person name="Funfhaus A."/>
            <person name="Voss J."/>
            <person name="Gollnow K."/>
            <person name="Poppinga L."/>
            <person name="Liesegang H."/>
            <person name="Garcia-Gonzalez E."/>
            <person name="Genersch E."/>
            <person name="Daniel R."/>
        </authorList>
    </citation>
    <scope>NUCLEOTIDE SEQUENCE [LARGE SCALE GENOMIC DNA]</scope>
    <source>
        <strain evidence="4 5">DSM 25430</strain>
    </source>
</reference>
<dbReference type="PROSITE" id="PS01247">
    <property type="entry name" value="IUNH"/>
    <property type="match status" value="1"/>
</dbReference>
<evidence type="ECO:0000256" key="1">
    <source>
        <dbReference type="ARBA" id="ARBA00022801"/>
    </source>
</evidence>
<dbReference type="InterPro" id="IPR015910">
    <property type="entry name" value="I/U_nuclsd_hydro_CS"/>
</dbReference>
<dbReference type="Pfam" id="PF01156">
    <property type="entry name" value="IU_nuc_hydro"/>
    <property type="match status" value="1"/>
</dbReference>
<gene>
    <name evidence="4" type="primary">rihC</name>
    <name evidence="4" type="ORF">ERIC2_c40920</name>
</gene>
<dbReference type="InterPro" id="IPR036452">
    <property type="entry name" value="Ribo_hydro-like"/>
</dbReference>
<keyword evidence="1 4" id="KW-0378">Hydrolase</keyword>
<dbReference type="GO" id="GO:0005829">
    <property type="term" value="C:cytosol"/>
    <property type="evidence" value="ECO:0007669"/>
    <property type="project" value="TreeGrafter"/>
</dbReference>
<evidence type="ECO:0000313" key="5">
    <source>
        <dbReference type="Proteomes" id="UP000029431"/>
    </source>
</evidence>
<name>V9WF64_9BACL</name>
<evidence type="ECO:0000256" key="2">
    <source>
        <dbReference type="ARBA" id="ARBA00023295"/>
    </source>
</evidence>
<dbReference type="PANTHER" id="PTHR12304:SF15">
    <property type="entry name" value="NON-SPECIFIC RIBONUCLEOSIDE HYDROLASE RIHC"/>
    <property type="match status" value="1"/>
</dbReference>